<feature type="transmembrane region" description="Helical" evidence="1">
    <location>
        <begin position="105"/>
        <end position="123"/>
    </location>
</feature>
<keyword evidence="1" id="KW-0812">Transmembrane</keyword>
<dbReference type="OrthoDB" id="6332489at2"/>
<feature type="transmembrane region" description="Helical" evidence="1">
    <location>
        <begin position="68"/>
        <end position="85"/>
    </location>
</feature>
<dbReference type="Proteomes" id="UP000294164">
    <property type="component" value="Unassembled WGS sequence"/>
</dbReference>
<keyword evidence="1" id="KW-0472">Membrane</keyword>
<keyword evidence="1" id="KW-1133">Transmembrane helix</keyword>
<accession>A0A4Q8M5W4</accession>
<feature type="transmembrane region" description="Helical" evidence="1">
    <location>
        <begin position="12"/>
        <end position="31"/>
    </location>
</feature>
<dbReference type="RefSeq" id="WP_130534246.1">
    <property type="nucleotide sequence ID" value="NZ_SHMG01000004.1"/>
</dbReference>
<name>A0A4Q8M5W4_9GAMM</name>
<dbReference type="EMBL" id="SHMG01000004">
    <property type="protein sequence ID" value="TAA43455.1"/>
    <property type="molecule type" value="Genomic_DNA"/>
</dbReference>
<evidence type="ECO:0000313" key="2">
    <source>
        <dbReference type="EMBL" id="TAA43455.1"/>
    </source>
</evidence>
<evidence type="ECO:0000313" key="3">
    <source>
        <dbReference type="Proteomes" id="UP000294164"/>
    </source>
</evidence>
<feature type="transmembrane region" description="Helical" evidence="1">
    <location>
        <begin position="43"/>
        <end position="61"/>
    </location>
</feature>
<dbReference type="AlphaFoldDB" id="A0A4Q8M5W4"/>
<reference evidence="2 3" key="1">
    <citation type="submission" date="2019-02" db="EMBL/GenBank/DDBJ databases">
        <title>WGS of Pseudoxanthomonas species novum from clinical isolates.</title>
        <authorList>
            <person name="Bernier A.-M."/>
            <person name="Bernard K."/>
            <person name="Vachon A."/>
        </authorList>
    </citation>
    <scope>NUCLEOTIDE SEQUENCE [LARGE SCALE GENOMIC DNA]</scope>
    <source>
        <strain evidence="2 3">NML130969</strain>
    </source>
</reference>
<gene>
    <name evidence="2" type="ORF">EA655_09305</name>
</gene>
<comment type="caution">
    <text evidence="2">The sequence shown here is derived from an EMBL/GenBank/DDBJ whole genome shotgun (WGS) entry which is preliminary data.</text>
</comment>
<proteinExistence type="predicted"/>
<organism evidence="2 3">
    <name type="scientific">Pseudoxanthomonas winnipegensis</name>
    <dbReference type="NCBI Taxonomy" id="2480810"/>
    <lineage>
        <taxon>Bacteria</taxon>
        <taxon>Pseudomonadati</taxon>
        <taxon>Pseudomonadota</taxon>
        <taxon>Gammaproteobacteria</taxon>
        <taxon>Lysobacterales</taxon>
        <taxon>Lysobacteraceae</taxon>
        <taxon>Pseudoxanthomonas</taxon>
    </lineage>
</organism>
<sequence length="139" mass="14498">MYRIGQEVLDRGLSRPASIVLGLVAGLTSAATTVMAPSSNRPAAFYLFALFCAAIAVASLFTGKVRSLAARSLGAAVFVFASYYFASQLLEGTFVSASPSQPSILNAAIFLAIAGIPGLRFALLGRFSKRRAQATGDES</sequence>
<protein>
    <submittedName>
        <fullName evidence="2">Uncharacterized protein</fullName>
    </submittedName>
</protein>
<evidence type="ECO:0000256" key="1">
    <source>
        <dbReference type="SAM" id="Phobius"/>
    </source>
</evidence>